<accession>A0ABU1UVT2</accession>
<dbReference type="RefSeq" id="WP_310070189.1">
    <property type="nucleotide sequence ID" value="NZ_JAVDVX010000002.1"/>
</dbReference>
<dbReference type="EMBL" id="JAVDVX010000002">
    <property type="protein sequence ID" value="MDR7089288.1"/>
    <property type="molecule type" value="Genomic_DNA"/>
</dbReference>
<dbReference type="Pfam" id="PF08888">
    <property type="entry name" value="HopJ"/>
    <property type="match status" value="1"/>
</dbReference>
<proteinExistence type="predicted"/>
<evidence type="ECO:0000313" key="2">
    <source>
        <dbReference type="Proteomes" id="UP001253595"/>
    </source>
</evidence>
<gene>
    <name evidence="1" type="ORF">J2X05_001294</name>
</gene>
<evidence type="ECO:0000313" key="1">
    <source>
        <dbReference type="EMBL" id="MDR7089288.1"/>
    </source>
</evidence>
<protein>
    <recommendedName>
        <fullName evidence="3">Type III effector</fullName>
    </recommendedName>
</protein>
<name>A0ABU1UVT2_9GAMM</name>
<dbReference type="Proteomes" id="UP001253595">
    <property type="component" value="Unassembled WGS sequence"/>
</dbReference>
<dbReference type="InterPro" id="IPR014984">
    <property type="entry name" value="HopJ"/>
</dbReference>
<sequence length="115" mass="13034">MTLNTFFATLNSAPDTIQFSDTIAVIEAHYEFTPTVFQNGSIKNEAGQNSGSCKLFSFAKLHELTEQQTLACFGDYYRVDVLQHPDAQDHQNIRNFMQYGWSGIQFDNQALTKKS</sequence>
<comment type="caution">
    <text evidence="1">The sequence shown here is derived from an EMBL/GenBank/DDBJ whole genome shotgun (WGS) entry which is preliminary data.</text>
</comment>
<dbReference type="InterPro" id="IPR038604">
    <property type="entry name" value="HopJ_sf"/>
</dbReference>
<reference evidence="1 2" key="1">
    <citation type="submission" date="2023-07" db="EMBL/GenBank/DDBJ databases">
        <title>Sorghum-associated microbial communities from plants grown in Nebraska, USA.</title>
        <authorList>
            <person name="Schachtman D."/>
        </authorList>
    </citation>
    <scope>NUCLEOTIDE SEQUENCE [LARGE SCALE GENOMIC DNA]</scope>
    <source>
        <strain evidence="1 2">BE190</strain>
    </source>
</reference>
<keyword evidence="2" id="KW-1185">Reference proteome</keyword>
<dbReference type="Gene3D" id="3.20.160.10">
    <property type="entry name" value="vpa0580 domain like"/>
    <property type="match status" value="1"/>
</dbReference>
<organism evidence="1 2">
    <name type="scientific">Cellvibrio fibrivorans</name>
    <dbReference type="NCBI Taxonomy" id="126350"/>
    <lineage>
        <taxon>Bacteria</taxon>
        <taxon>Pseudomonadati</taxon>
        <taxon>Pseudomonadota</taxon>
        <taxon>Gammaproteobacteria</taxon>
        <taxon>Cellvibrionales</taxon>
        <taxon>Cellvibrionaceae</taxon>
        <taxon>Cellvibrio</taxon>
    </lineage>
</organism>
<evidence type="ECO:0008006" key="3">
    <source>
        <dbReference type="Google" id="ProtNLM"/>
    </source>
</evidence>